<dbReference type="AlphaFoldDB" id="W2CLX1"/>
<keyword evidence="2" id="KW-1185">Reference proteome</keyword>
<comment type="caution">
    <text evidence="1">The sequence shown here is derived from an EMBL/GenBank/DDBJ whole genome shotgun (WGS) entry which is preliminary data.</text>
</comment>
<proteinExistence type="predicted"/>
<evidence type="ECO:0000313" key="2">
    <source>
        <dbReference type="Proteomes" id="UP000018874"/>
    </source>
</evidence>
<dbReference type="EMBL" id="AYYD01001283">
    <property type="protein sequence ID" value="ETK07442.1"/>
    <property type="molecule type" value="Genomic_DNA"/>
</dbReference>
<sequence length="74" mass="8784">MNQVFIIVSDNIEYLDQAFSIVRDNGSFQVFVSPTDSDKHASPHVYTYIYRRKGSEVVFPENIRRDIRCWRKEV</sequence>
<reference evidence="1 2" key="1">
    <citation type="submission" date="2013-11" db="EMBL/GenBank/DDBJ databases">
        <title>Single cell genomics of uncultured Tannerella BU063 (oral taxon 286).</title>
        <authorList>
            <person name="Beall C.J."/>
            <person name="Campbell A.G."/>
            <person name="Griffen A.L."/>
            <person name="Podar M."/>
            <person name="Leys E.J."/>
        </authorList>
    </citation>
    <scope>NUCLEOTIDE SEQUENCE [LARGE SCALE GENOMIC DNA]</scope>
    <source>
        <strain evidence="1">Cell 6/7/9</strain>
    </source>
</reference>
<gene>
    <name evidence="1" type="ORF">T231_17205</name>
</gene>
<name>W2CLX1_9BACT</name>
<dbReference type="Proteomes" id="UP000018874">
    <property type="component" value="Unassembled WGS sequence"/>
</dbReference>
<organism evidence="1 2">
    <name type="scientific">Tannerella sp. oral taxon BU063 isolate Cell 6/7/9</name>
    <dbReference type="NCBI Taxonomy" id="1411021"/>
    <lineage>
        <taxon>Bacteria</taxon>
        <taxon>Pseudomonadati</taxon>
        <taxon>Bacteroidota</taxon>
        <taxon>Bacteroidia</taxon>
        <taxon>Bacteroidales</taxon>
        <taxon>Tannerellaceae</taxon>
        <taxon>Tannerella</taxon>
    </lineage>
</organism>
<evidence type="ECO:0000313" key="1">
    <source>
        <dbReference type="EMBL" id="ETK07442.1"/>
    </source>
</evidence>
<protein>
    <submittedName>
        <fullName evidence="1">Uncharacterized protein</fullName>
    </submittedName>
</protein>
<accession>W2CLX1</accession>